<dbReference type="OrthoDB" id="2394465at2759"/>
<evidence type="ECO:0000313" key="1">
    <source>
        <dbReference type="EMBL" id="CAG8766848.1"/>
    </source>
</evidence>
<reference evidence="1" key="1">
    <citation type="submission" date="2021-06" db="EMBL/GenBank/DDBJ databases">
        <authorList>
            <person name="Kallberg Y."/>
            <person name="Tangrot J."/>
            <person name="Rosling A."/>
        </authorList>
    </citation>
    <scope>NUCLEOTIDE SEQUENCE</scope>
    <source>
        <strain evidence="1">IN212</strain>
    </source>
</reference>
<keyword evidence="2" id="KW-1185">Reference proteome</keyword>
<evidence type="ECO:0000313" key="2">
    <source>
        <dbReference type="Proteomes" id="UP000789396"/>
    </source>
</evidence>
<organism evidence="1 2">
    <name type="scientific">Racocetra fulgida</name>
    <dbReference type="NCBI Taxonomy" id="60492"/>
    <lineage>
        <taxon>Eukaryota</taxon>
        <taxon>Fungi</taxon>
        <taxon>Fungi incertae sedis</taxon>
        <taxon>Mucoromycota</taxon>
        <taxon>Glomeromycotina</taxon>
        <taxon>Glomeromycetes</taxon>
        <taxon>Diversisporales</taxon>
        <taxon>Gigasporaceae</taxon>
        <taxon>Racocetra</taxon>
    </lineage>
</organism>
<dbReference type="Proteomes" id="UP000789396">
    <property type="component" value="Unassembled WGS sequence"/>
</dbReference>
<proteinExistence type="predicted"/>
<feature type="non-terminal residue" evidence="1">
    <location>
        <position position="85"/>
    </location>
</feature>
<comment type="caution">
    <text evidence="1">The sequence shown here is derived from an EMBL/GenBank/DDBJ whole genome shotgun (WGS) entry which is preliminary data.</text>
</comment>
<dbReference type="AlphaFoldDB" id="A0A9N9JAK1"/>
<name>A0A9N9JAK1_9GLOM</name>
<gene>
    <name evidence="1" type="ORF">RFULGI_LOCUS14760</name>
</gene>
<feature type="non-terminal residue" evidence="1">
    <location>
        <position position="1"/>
    </location>
</feature>
<accession>A0A9N9JAK1</accession>
<sequence length="85" mass="10035">FEKERKNIHQQFDDNDLIQGATEIEQVENEVMIQLLNRKKQLDILCNALRIIDERIDDGGITMRSLHKLQLCICEEVQKEKAEKQ</sequence>
<protein>
    <submittedName>
        <fullName evidence="1">15621_t:CDS:1</fullName>
    </submittedName>
</protein>
<dbReference type="EMBL" id="CAJVPZ010044045">
    <property type="protein sequence ID" value="CAG8766848.1"/>
    <property type="molecule type" value="Genomic_DNA"/>
</dbReference>